<evidence type="ECO:0008006" key="3">
    <source>
        <dbReference type="Google" id="ProtNLM"/>
    </source>
</evidence>
<dbReference type="InterPro" id="IPR016024">
    <property type="entry name" value="ARM-type_fold"/>
</dbReference>
<proteinExistence type="predicted"/>
<dbReference type="Pfam" id="PF13646">
    <property type="entry name" value="HEAT_2"/>
    <property type="match status" value="1"/>
</dbReference>
<evidence type="ECO:0000313" key="2">
    <source>
        <dbReference type="Proteomes" id="UP000019678"/>
    </source>
</evidence>
<evidence type="ECO:0000313" key="1">
    <source>
        <dbReference type="EMBL" id="EYF00653.1"/>
    </source>
</evidence>
<sequence length="172" mass="18941">MNVLIPFGMAAQFMSYEPSPAQGKLARTMSSIEERVFVDQHALLPVPPPLDVLQAPIAQFVSRRWKEPCEAMFEFLAVQHPASLLRLIEQGKLDAADLTFAAELAGRLKHSEAVRRTLLPLLAHPRAVVREGAIYGLSNHLDEASRERLAELVEKDQSPAVRAAAADALDEP</sequence>
<name>A0A017SUJ9_9BACT</name>
<protein>
    <recommendedName>
        <fullName evidence="3">HEAT repeat domain-containing protein</fullName>
    </recommendedName>
</protein>
<reference evidence="1 2" key="1">
    <citation type="submission" date="2013-05" db="EMBL/GenBank/DDBJ databases">
        <title>Genome assembly of Chondromyces apiculatus DSM 436.</title>
        <authorList>
            <person name="Sharma G."/>
            <person name="Khatri I."/>
            <person name="Kaur C."/>
            <person name="Mayilraj S."/>
            <person name="Subramanian S."/>
        </authorList>
    </citation>
    <scope>NUCLEOTIDE SEQUENCE [LARGE SCALE GENOMIC DNA]</scope>
    <source>
        <strain evidence="1 2">DSM 436</strain>
    </source>
</reference>
<keyword evidence="2" id="KW-1185">Reference proteome</keyword>
<organism evidence="1 2">
    <name type="scientific">Chondromyces apiculatus DSM 436</name>
    <dbReference type="NCBI Taxonomy" id="1192034"/>
    <lineage>
        <taxon>Bacteria</taxon>
        <taxon>Pseudomonadati</taxon>
        <taxon>Myxococcota</taxon>
        <taxon>Polyangia</taxon>
        <taxon>Polyangiales</taxon>
        <taxon>Polyangiaceae</taxon>
        <taxon>Chondromyces</taxon>
    </lineage>
</organism>
<dbReference type="EMBL" id="ASRX01000103">
    <property type="protein sequence ID" value="EYF00653.1"/>
    <property type="molecule type" value="Genomic_DNA"/>
</dbReference>
<dbReference type="RefSeq" id="WP_044250808.1">
    <property type="nucleotide sequence ID" value="NZ_ASRX01000103.1"/>
</dbReference>
<dbReference type="Proteomes" id="UP000019678">
    <property type="component" value="Unassembled WGS sequence"/>
</dbReference>
<gene>
    <name evidence="1" type="ORF">CAP_0406</name>
</gene>
<accession>A0A017SUJ9</accession>
<dbReference type="InterPro" id="IPR011989">
    <property type="entry name" value="ARM-like"/>
</dbReference>
<dbReference type="AlphaFoldDB" id="A0A017SUJ9"/>
<dbReference type="STRING" id="1192034.CAP_0406"/>
<dbReference type="Gene3D" id="1.25.10.10">
    <property type="entry name" value="Leucine-rich Repeat Variant"/>
    <property type="match status" value="1"/>
</dbReference>
<dbReference type="OrthoDB" id="5516979at2"/>
<comment type="caution">
    <text evidence="1">The sequence shown here is derived from an EMBL/GenBank/DDBJ whole genome shotgun (WGS) entry which is preliminary data.</text>
</comment>
<dbReference type="SUPFAM" id="SSF48371">
    <property type="entry name" value="ARM repeat"/>
    <property type="match status" value="1"/>
</dbReference>